<accession>A0A183M9C2</accession>
<sequence length="120" mass="13821">MSVLRSVDNMYQLDNLSRSQFYKSLPNSIHALPKVGYSYEWVIVFYISLSQTLKYSYGIIIKYIILLFIMCFVDDWLVSKHICCPGTDQYAASTRRTDTICLTVNPTLTSCEQIGRTLDL</sequence>
<protein>
    <submittedName>
        <fullName evidence="1">Uncharacterized protein</fullName>
    </submittedName>
</protein>
<proteinExistence type="predicted"/>
<evidence type="ECO:0000313" key="2">
    <source>
        <dbReference type="Proteomes" id="UP000277204"/>
    </source>
</evidence>
<keyword evidence="2" id="KW-1185">Reference proteome</keyword>
<organism evidence="1 2">
    <name type="scientific">Schistosoma margrebowiei</name>
    <dbReference type="NCBI Taxonomy" id="48269"/>
    <lineage>
        <taxon>Eukaryota</taxon>
        <taxon>Metazoa</taxon>
        <taxon>Spiralia</taxon>
        <taxon>Lophotrochozoa</taxon>
        <taxon>Platyhelminthes</taxon>
        <taxon>Trematoda</taxon>
        <taxon>Digenea</taxon>
        <taxon>Strigeidida</taxon>
        <taxon>Schistosomatoidea</taxon>
        <taxon>Schistosomatidae</taxon>
        <taxon>Schistosoma</taxon>
    </lineage>
</organism>
<dbReference type="EMBL" id="UZAI01008219">
    <property type="protein sequence ID" value="VDP01416.1"/>
    <property type="molecule type" value="Genomic_DNA"/>
</dbReference>
<dbReference type="AlphaFoldDB" id="A0A183M9C2"/>
<dbReference type="Proteomes" id="UP000277204">
    <property type="component" value="Unassembled WGS sequence"/>
</dbReference>
<gene>
    <name evidence="1" type="ORF">SMRZ_LOCUS12647</name>
</gene>
<evidence type="ECO:0000313" key="1">
    <source>
        <dbReference type="EMBL" id="VDP01416.1"/>
    </source>
</evidence>
<name>A0A183M9C2_9TREM</name>
<reference evidence="1 2" key="1">
    <citation type="submission" date="2018-11" db="EMBL/GenBank/DDBJ databases">
        <authorList>
            <consortium name="Pathogen Informatics"/>
        </authorList>
    </citation>
    <scope>NUCLEOTIDE SEQUENCE [LARGE SCALE GENOMIC DNA]</scope>
    <source>
        <strain evidence="1 2">Zambia</strain>
    </source>
</reference>